<sequence>MGRRWGIGLLLFLLLVIGSLAAWLLYWRGKRGRDIVDAGTVPVLTVTSSDFANGGIVPPRFTCDGGNLSPQLSISGPPAATKSLAWIVYDTDSPVIFVHWVAFNLPAEMRDLPEGVSSQAESLHGAVQGKNDFDKIGYGGPCPPGKKPHHYVFNVYALDTQLQLHEGATPEDVVQAAKGHVLAEGKLVGVYTRRQ</sequence>
<evidence type="ECO:0000313" key="1">
    <source>
        <dbReference type="EMBL" id="QNI33997.1"/>
    </source>
</evidence>
<dbReference type="InterPro" id="IPR005247">
    <property type="entry name" value="YbhB_YbcL/LppC-like"/>
</dbReference>
<dbReference type="NCBIfam" id="TIGR00481">
    <property type="entry name" value="YbhB/YbcL family Raf kinase inhibitor-like protein"/>
    <property type="match status" value="1"/>
</dbReference>
<dbReference type="CDD" id="cd00865">
    <property type="entry name" value="PEBP_bact_arch"/>
    <property type="match status" value="1"/>
</dbReference>
<dbReference type="EMBL" id="CP060394">
    <property type="protein sequence ID" value="QNI33997.1"/>
    <property type="molecule type" value="Genomic_DNA"/>
</dbReference>
<dbReference type="PANTHER" id="PTHR30289">
    <property type="entry name" value="UNCHARACTERIZED PROTEIN YBCL-RELATED"/>
    <property type="match status" value="1"/>
</dbReference>
<gene>
    <name evidence="1" type="ORF">H7849_08860</name>
</gene>
<keyword evidence="2" id="KW-1185">Reference proteome</keyword>
<dbReference type="AlphaFoldDB" id="A0A7G8BN77"/>
<dbReference type="InterPro" id="IPR008914">
    <property type="entry name" value="PEBP"/>
</dbReference>
<dbReference type="Gene3D" id="3.90.280.10">
    <property type="entry name" value="PEBP-like"/>
    <property type="match status" value="1"/>
</dbReference>
<evidence type="ECO:0000313" key="2">
    <source>
        <dbReference type="Proteomes" id="UP000515312"/>
    </source>
</evidence>
<name>A0A7G8BN77_9BACT</name>
<proteinExistence type="predicted"/>
<protein>
    <submittedName>
        <fullName evidence="1">YbhB/YbcL family Raf kinase inhibitor-like protein</fullName>
    </submittedName>
</protein>
<organism evidence="1 2">
    <name type="scientific">Alloacidobacterium dinghuense</name>
    <dbReference type="NCBI Taxonomy" id="2763107"/>
    <lineage>
        <taxon>Bacteria</taxon>
        <taxon>Pseudomonadati</taxon>
        <taxon>Acidobacteriota</taxon>
        <taxon>Terriglobia</taxon>
        <taxon>Terriglobales</taxon>
        <taxon>Acidobacteriaceae</taxon>
        <taxon>Alloacidobacterium</taxon>
    </lineage>
</organism>
<dbReference type="InterPro" id="IPR036610">
    <property type="entry name" value="PEBP-like_sf"/>
</dbReference>
<dbReference type="Proteomes" id="UP000515312">
    <property type="component" value="Chromosome"/>
</dbReference>
<dbReference type="PANTHER" id="PTHR30289:SF1">
    <property type="entry name" value="PEBP (PHOSPHATIDYLETHANOLAMINE-BINDING PROTEIN) FAMILY PROTEIN"/>
    <property type="match status" value="1"/>
</dbReference>
<dbReference type="RefSeq" id="WP_186745804.1">
    <property type="nucleotide sequence ID" value="NZ_CP060394.1"/>
</dbReference>
<dbReference type="KEGG" id="adin:H7849_08860"/>
<accession>A0A7G8BN77</accession>
<reference evidence="1 2" key="1">
    <citation type="submission" date="2020-08" db="EMBL/GenBank/DDBJ databases">
        <title>Edaphobacter telluris sp. nov. and Acidobacterium dinghuensis sp. nov., two acidobacteria isolated from forest soil.</title>
        <authorList>
            <person name="Fu J."/>
            <person name="Qiu L."/>
        </authorList>
    </citation>
    <scope>NUCLEOTIDE SEQUENCE [LARGE SCALE GENOMIC DNA]</scope>
    <source>
        <strain evidence="1">4Y35</strain>
    </source>
</reference>
<dbReference type="Pfam" id="PF01161">
    <property type="entry name" value="PBP"/>
    <property type="match status" value="1"/>
</dbReference>
<dbReference type="SUPFAM" id="SSF49777">
    <property type="entry name" value="PEBP-like"/>
    <property type="match status" value="1"/>
</dbReference>